<evidence type="ECO:0000313" key="10">
    <source>
        <dbReference type="EMBL" id="CAA9302780.1"/>
    </source>
</evidence>
<keyword evidence="6 8" id="KW-1133">Transmembrane helix</keyword>
<evidence type="ECO:0000256" key="1">
    <source>
        <dbReference type="ARBA" id="ARBA00004651"/>
    </source>
</evidence>
<evidence type="ECO:0000256" key="6">
    <source>
        <dbReference type="ARBA" id="ARBA00022989"/>
    </source>
</evidence>
<dbReference type="PANTHER" id="PTHR33908:SF11">
    <property type="entry name" value="MEMBRANE PROTEIN"/>
    <property type="match status" value="1"/>
</dbReference>
<feature type="transmembrane region" description="Helical" evidence="8">
    <location>
        <begin position="319"/>
        <end position="340"/>
    </location>
</feature>
<dbReference type="Pfam" id="PF13231">
    <property type="entry name" value="PMT_2"/>
    <property type="match status" value="1"/>
</dbReference>
<gene>
    <name evidence="10" type="ORF">AVDCRST_MAG77-5805</name>
</gene>
<keyword evidence="2" id="KW-1003">Cell membrane</keyword>
<keyword evidence="5 8" id="KW-0812">Transmembrane</keyword>
<reference evidence="10" key="1">
    <citation type="submission" date="2020-02" db="EMBL/GenBank/DDBJ databases">
        <authorList>
            <person name="Meier V. D."/>
        </authorList>
    </citation>
    <scope>NUCLEOTIDE SEQUENCE</scope>
    <source>
        <strain evidence="10">AVDCRST_MAG77</strain>
    </source>
</reference>
<evidence type="ECO:0000256" key="3">
    <source>
        <dbReference type="ARBA" id="ARBA00022676"/>
    </source>
</evidence>
<feature type="transmembrane region" description="Helical" evidence="8">
    <location>
        <begin position="108"/>
        <end position="125"/>
    </location>
</feature>
<name>A0A6J4KDB0_9CHLR</name>
<feature type="transmembrane region" description="Helical" evidence="8">
    <location>
        <begin position="261"/>
        <end position="282"/>
    </location>
</feature>
<evidence type="ECO:0000256" key="4">
    <source>
        <dbReference type="ARBA" id="ARBA00022679"/>
    </source>
</evidence>
<dbReference type="EMBL" id="CADCTC010000302">
    <property type="protein sequence ID" value="CAA9302780.1"/>
    <property type="molecule type" value="Genomic_DNA"/>
</dbReference>
<keyword evidence="4" id="KW-0808">Transferase</keyword>
<dbReference type="InterPro" id="IPR050297">
    <property type="entry name" value="LipidA_mod_glycosyltrf_83"/>
</dbReference>
<proteinExistence type="predicted"/>
<feature type="transmembrane region" description="Helical" evidence="8">
    <location>
        <begin position="131"/>
        <end position="151"/>
    </location>
</feature>
<evidence type="ECO:0000256" key="8">
    <source>
        <dbReference type="SAM" id="Phobius"/>
    </source>
</evidence>
<protein>
    <recommendedName>
        <fullName evidence="9">Glycosyltransferase RgtA/B/C/D-like domain-containing protein</fullName>
    </recommendedName>
</protein>
<dbReference type="PANTHER" id="PTHR33908">
    <property type="entry name" value="MANNOSYLTRANSFERASE YKCB-RELATED"/>
    <property type="match status" value="1"/>
</dbReference>
<feature type="domain" description="Glycosyltransferase RgtA/B/C/D-like" evidence="9">
    <location>
        <begin position="62"/>
        <end position="214"/>
    </location>
</feature>
<keyword evidence="3" id="KW-0328">Glycosyltransferase</keyword>
<evidence type="ECO:0000256" key="5">
    <source>
        <dbReference type="ARBA" id="ARBA00022692"/>
    </source>
</evidence>
<feature type="transmembrane region" description="Helical" evidence="8">
    <location>
        <begin position="378"/>
        <end position="403"/>
    </location>
</feature>
<organism evidence="10">
    <name type="scientific">uncultured Chloroflexota bacterium</name>
    <dbReference type="NCBI Taxonomy" id="166587"/>
    <lineage>
        <taxon>Bacteria</taxon>
        <taxon>Bacillati</taxon>
        <taxon>Chloroflexota</taxon>
        <taxon>environmental samples</taxon>
    </lineage>
</organism>
<comment type="subcellular location">
    <subcellularLocation>
        <location evidence="1">Cell membrane</location>
        <topology evidence="1">Multi-pass membrane protein</topology>
    </subcellularLocation>
</comment>
<keyword evidence="7 8" id="KW-0472">Membrane</keyword>
<feature type="transmembrane region" description="Helical" evidence="8">
    <location>
        <begin position="80"/>
        <end position="101"/>
    </location>
</feature>
<dbReference type="GO" id="GO:0016763">
    <property type="term" value="F:pentosyltransferase activity"/>
    <property type="evidence" value="ECO:0007669"/>
    <property type="project" value="TreeGrafter"/>
</dbReference>
<dbReference type="GO" id="GO:0009103">
    <property type="term" value="P:lipopolysaccharide biosynthetic process"/>
    <property type="evidence" value="ECO:0007669"/>
    <property type="project" value="UniProtKB-ARBA"/>
</dbReference>
<feature type="transmembrane region" description="Helical" evidence="8">
    <location>
        <begin position="294"/>
        <end position="313"/>
    </location>
</feature>
<feature type="transmembrane region" description="Helical" evidence="8">
    <location>
        <begin position="199"/>
        <end position="218"/>
    </location>
</feature>
<sequence>MAWPAPADRAPVWLALALGALTSLARVPFRSRYLFAWDSANFALALDQYNVAFHQPQPPGYPMYVAAAGLARRLTGEANAAYVTLSVIASGLAVTFLVLAAHRLYGRRVALLAAVLLATNTLSWGQGVVAYPYSFLACFTALVAWLCLCIGQGAPRALALLTGAVIGLAAGFRSELAPFLAPLWLYACLRAPGTRRHRLLAVAPGGVAMALSIAAWYVPMVQLSGGWAAYQAATGGYYAYFIQTTSGAGKLLLGLLENTRALVGFLYNGVGLALLPMVYFVGRFFAPQRLVRDWRARFVAVWLAPPLAFYVTVHIGNPGYVLSLLPALCIFAAQAVLGMLEDVREAAGALTTIPSHLGRGDLGSDASWRRADQRIVTITWVVPAAWLVVLAIGLSNTALFLLANGEGRRQEIRQIDRIFERQLAEIEARFPPESTLIVSYDRSRQYRYYLPRHKIHLLFDVAVAGAVTDTSRYWERRATYRVPPGITAVLFPDLGRNTSDQPGIVERVDLGVGVDLYVARVRAGDEVRYGYQYATGTRA</sequence>
<accession>A0A6J4KDB0</accession>
<evidence type="ECO:0000256" key="2">
    <source>
        <dbReference type="ARBA" id="ARBA00022475"/>
    </source>
</evidence>
<dbReference type="GO" id="GO:0005886">
    <property type="term" value="C:plasma membrane"/>
    <property type="evidence" value="ECO:0007669"/>
    <property type="project" value="UniProtKB-SubCell"/>
</dbReference>
<evidence type="ECO:0000256" key="7">
    <source>
        <dbReference type="ARBA" id="ARBA00023136"/>
    </source>
</evidence>
<dbReference type="AlphaFoldDB" id="A0A6J4KDB0"/>
<evidence type="ECO:0000259" key="9">
    <source>
        <dbReference type="Pfam" id="PF13231"/>
    </source>
</evidence>
<dbReference type="InterPro" id="IPR038731">
    <property type="entry name" value="RgtA/B/C-like"/>
</dbReference>